<dbReference type="InterPro" id="IPR007485">
    <property type="entry name" value="LPS_assembly_LptE"/>
</dbReference>
<dbReference type="PANTHER" id="PTHR38098">
    <property type="entry name" value="LPS-ASSEMBLY LIPOPROTEIN LPTE"/>
    <property type="match status" value="1"/>
</dbReference>
<evidence type="ECO:0000313" key="7">
    <source>
        <dbReference type="EMBL" id="ASP38644.1"/>
    </source>
</evidence>
<dbReference type="GO" id="GO:0015920">
    <property type="term" value="P:lipopolysaccharide transport"/>
    <property type="evidence" value="ECO:0007669"/>
    <property type="project" value="TreeGrafter"/>
</dbReference>
<protein>
    <recommendedName>
        <fullName evidence="6">LPS-assembly lipoprotein LptE</fullName>
    </recommendedName>
</protein>
<gene>
    <name evidence="6" type="primary">lptE</name>
    <name evidence="7" type="ORF">CHH28_08115</name>
</gene>
<keyword evidence="1" id="KW-0732">Signal</keyword>
<sequence>MLLASLMLSGCGWQLRGSTDLSAAMQVMHLHSQASERFNQHLRLQLQYSGVLLTQRADDAPVQLWISAADIERRELSVGSDGQVSEYELNARLQARLQRQQSDSDVLYEIEARRIFANDINNVTGTQNTERAQREALQQELANQLMRRLQFTQLEAP</sequence>
<evidence type="ECO:0000256" key="6">
    <source>
        <dbReference type="HAMAP-Rule" id="MF_01186"/>
    </source>
</evidence>
<evidence type="ECO:0000256" key="3">
    <source>
        <dbReference type="ARBA" id="ARBA00023139"/>
    </source>
</evidence>
<evidence type="ECO:0000256" key="4">
    <source>
        <dbReference type="ARBA" id="ARBA00023237"/>
    </source>
</evidence>
<dbReference type="Proteomes" id="UP000202440">
    <property type="component" value="Chromosome"/>
</dbReference>
<dbReference type="Pfam" id="PF04390">
    <property type="entry name" value="LptE"/>
    <property type="match status" value="1"/>
</dbReference>
<dbReference type="GO" id="GO:0043165">
    <property type="term" value="P:Gram-negative-bacterium-type cell outer membrane assembly"/>
    <property type="evidence" value="ECO:0007669"/>
    <property type="project" value="UniProtKB-UniRule"/>
</dbReference>
<keyword evidence="4 6" id="KW-0998">Cell outer membrane</keyword>
<comment type="similarity">
    <text evidence="6">Belongs to the LptE lipoprotein family.</text>
</comment>
<dbReference type="AlphaFoldDB" id="A0A222FJH3"/>
<dbReference type="EMBL" id="CP022530">
    <property type="protein sequence ID" value="ASP38644.1"/>
    <property type="molecule type" value="Genomic_DNA"/>
</dbReference>
<dbReference type="PANTHER" id="PTHR38098:SF1">
    <property type="entry name" value="LPS-ASSEMBLY LIPOPROTEIN LPTE"/>
    <property type="match status" value="1"/>
</dbReference>
<dbReference type="KEGG" id="bsan:CHH28_08115"/>
<keyword evidence="2 6" id="KW-0472">Membrane</keyword>
<dbReference type="GO" id="GO:0009279">
    <property type="term" value="C:cell outer membrane"/>
    <property type="evidence" value="ECO:0007669"/>
    <property type="project" value="UniProtKB-UniRule"/>
</dbReference>
<keyword evidence="3" id="KW-0564">Palmitate</keyword>
<comment type="subunit">
    <text evidence="6">Component of the lipopolysaccharide transport and assembly complex. Interacts with LptD.</text>
</comment>
<dbReference type="GO" id="GO:1990351">
    <property type="term" value="C:transporter complex"/>
    <property type="evidence" value="ECO:0007669"/>
    <property type="project" value="TreeGrafter"/>
</dbReference>
<comment type="function">
    <text evidence="6">Together with LptD, is involved in the assembly of lipopolysaccharide (LPS) at the surface of the outer membrane. Required for the proper assembly of LptD. Binds LPS and may serve as the LPS recognition site at the outer membrane.</text>
</comment>
<reference evidence="7 8" key="1">
    <citation type="submission" date="2017-07" db="EMBL/GenBank/DDBJ databases">
        <title>Annotated genome sequence of Bacterioplanes sanyensis isolated from Red Sea.</title>
        <authorList>
            <person name="Rehman Z.U."/>
        </authorList>
    </citation>
    <scope>NUCLEOTIDE SEQUENCE [LARGE SCALE GENOMIC DNA]</scope>
    <source>
        <strain evidence="7 8">NV9</strain>
    </source>
</reference>
<accession>A0A222FJH3</accession>
<name>A0A222FJH3_9GAMM</name>
<proteinExistence type="inferred from homology"/>
<keyword evidence="5" id="KW-0449">Lipoprotein</keyword>
<dbReference type="GO" id="GO:0001530">
    <property type="term" value="F:lipopolysaccharide binding"/>
    <property type="evidence" value="ECO:0007669"/>
    <property type="project" value="TreeGrafter"/>
</dbReference>
<evidence type="ECO:0000313" key="8">
    <source>
        <dbReference type="Proteomes" id="UP000202440"/>
    </source>
</evidence>
<organism evidence="7 8">
    <name type="scientific">Bacterioplanes sanyensis</name>
    <dbReference type="NCBI Taxonomy" id="1249553"/>
    <lineage>
        <taxon>Bacteria</taxon>
        <taxon>Pseudomonadati</taxon>
        <taxon>Pseudomonadota</taxon>
        <taxon>Gammaproteobacteria</taxon>
        <taxon>Oceanospirillales</taxon>
        <taxon>Oceanospirillaceae</taxon>
        <taxon>Bacterioplanes</taxon>
    </lineage>
</organism>
<dbReference type="Gene3D" id="3.30.160.150">
    <property type="entry name" value="Lipoprotein like domain"/>
    <property type="match status" value="1"/>
</dbReference>
<evidence type="ECO:0000256" key="1">
    <source>
        <dbReference type="ARBA" id="ARBA00022729"/>
    </source>
</evidence>
<evidence type="ECO:0000256" key="2">
    <source>
        <dbReference type="ARBA" id="ARBA00023136"/>
    </source>
</evidence>
<evidence type="ECO:0000256" key="5">
    <source>
        <dbReference type="ARBA" id="ARBA00023288"/>
    </source>
</evidence>
<keyword evidence="8" id="KW-1185">Reference proteome</keyword>
<dbReference type="HAMAP" id="MF_01186">
    <property type="entry name" value="LPS_assembly_LptE"/>
    <property type="match status" value="1"/>
</dbReference>